<dbReference type="InterPro" id="IPR016152">
    <property type="entry name" value="PTrfase/Anion_transptr"/>
</dbReference>
<dbReference type="AlphaFoldDB" id="A0A0B7GQS5"/>
<dbReference type="PANTHER" id="PTHR47738">
    <property type="entry name" value="PTS SYSTEM FRUCTOSE-LIKE EIIA COMPONENT-RELATED"/>
    <property type="match status" value="1"/>
</dbReference>
<evidence type="ECO:0000259" key="1">
    <source>
        <dbReference type="PROSITE" id="PS51094"/>
    </source>
</evidence>
<keyword evidence="2" id="KW-0808">Transferase</keyword>
<keyword evidence="3" id="KW-0813">Transport</keyword>
<keyword evidence="3" id="KW-0762">Sugar transport</keyword>
<dbReference type="Proteomes" id="UP000042527">
    <property type="component" value="Unassembled WGS sequence"/>
</dbReference>
<dbReference type="GO" id="GO:0016740">
    <property type="term" value="F:transferase activity"/>
    <property type="evidence" value="ECO:0007669"/>
    <property type="project" value="UniProtKB-KW"/>
</dbReference>
<evidence type="ECO:0000313" key="3">
    <source>
        <dbReference type="EMBL" id="QEJ97668.1"/>
    </source>
</evidence>
<evidence type="ECO:0000313" key="2">
    <source>
        <dbReference type="EMBL" id="CEM60798.1"/>
    </source>
</evidence>
<dbReference type="Proteomes" id="UP000323594">
    <property type="component" value="Chromosome"/>
</dbReference>
<sequence length="158" mass="17677">MLLSNIFSPLNIKVGLESEDKDELFEEMVDLFVSNTPGSPPRTAILEALHERENKLSTGIKKGLGLPHAKIQGLQHPAGVIGLSKEGIEYESLDGSPVHIVFMLLSTETDYDIHLRILKRLSLLLNDPSFLNELFIQTSNEDVYQTLCRFEKTLVGML</sequence>
<reference evidence="4" key="1">
    <citation type="submission" date="2015-01" db="EMBL/GenBank/DDBJ databases">
        <authorList>
            <person name="Manzoor Shahid"/>
            <person name="Zubair Saima"/>
        </authorList>
    </citation>
    <scope>NUCLEOTIDE SEQUENCE [LARGE SCALE GENOMIC DNA]</scope>
    <source>
        <strain evidence="4">V1</strain>
    </source>
</reference>
<proteinExistence type="predicted"/>
<name>A0A0B7GQS5_TREPH</name>
<dbReference type="OrthoDB" id="95460at2"/>
<accession>A0A0B7GQS5</accession>
<dbReference type="CDD" id="cd00211">
    <property type="entry name" value="PTS_IIA_fru"/>
    <property type="match status" value="1"/>
</dbReference>
<dbReference type="Pfam" id="PF00359">
    <property type="entry name" value="PTS_EIIA_2"/>
    <property type="match status" value="1"/>
</dbReference>
<dbReference type="Gene3D" id="3.40.930.10">
    <property type="entry name" value="Mannitol-specific EII, Chain A"/>
    <property type="match status" value="1"/>
</dbReference>
<dbReference type="InterPro" id="IPR051541">
    <property type="entry name" value="PTS_SugarTrans_NitroReg"/>
</dbReference>
<feature type="domain" description="PTS EIIA type-2" evidence="1">
    <location>
        <begin position="5"/>
        <end position="150"/>
    </location>
</feature>
<evidence type="ECO:0000313" key="4">
    <source>
        <dbReference type="Proteomes" id="UP000042527"/>
    </source>
</evidence>
<dbReference type="EMBL" id="CDNC01000003">
    <property type="protein sequence ID" value="CEM60798.1"/>
    <property type="molecule type" value="Genomic_DNA"/>
</dbReference>
<dbReference type="SUPFAM" id="SSF55804">
    <property type="entry name" value="Phoshotransferase/anion transport protein"/>
    <property type="match status" value="1"/>
</dbReference>
<dbReference type="PROSITE" id="PS51094">
    <property type="entry name" value="PTS_EIIA_TYPE_2"/>
    <property type="match status" value="1"/>
</dbReference>
<organism evidence="2 4">
    <name type="scientific">Treponema phagedenis</name>
    <dbReference type="NCBI Taxonomy" id="162"/>
    <lineage>
        <taxon>Bacteria</taxon>
        <taxon>Pseudomonadati</taxon>
        <taxon>Spirochaetota</taxon>
        <taxon>Spirochaetia</taxon>
        <taxon>Spirochaetales</taxon>
        <taxon>Treponemataceae</taxon>
        <taxon>Treponema</taxon>
    </lineage>
</organism>
<dbReference type="EC" id="2.7.1.69" evidence="2"/>
<keyword evidence="4" id="KW-1185">Reference proteome</keyword>
<dbReference type="RefSeq" id="WP_024753345.1">
    <property type="nucleotide sequence ID" value="NZ_CDNC01000003.1"/>
</dbReference>
<reference evidence="2" key="2">
    <citation type="submission" date="2015-01" db="EMBL/GenBank/DDBJ databases">
        <authorList>
            <person name="Xiang T."/>
            <person name="Song Y."/>
            <person name="Huang L."/>
            <person name="Wang B."/>
            <person name="Wu P."/>
        </authorList>
    </citation>
    <scope>NUCLEOTIDE SEQUENCE [LARGE SCALE GENOMIC DNA]</scope>
    <source>
        <strain evidence="2">V1</strain>
    </source>
</reference>
<dbReference type="GeneID" id="57752775"/>
<protein>
    <submittedName>
        <fullName evidence="3">PTS sugar transporter subunit IIA</fullName>
    </submittedName>
    <submittedName>
        <fullName evidence="2">PTS system fructose-specific EIIABC component</fullName>
        <ecNumber evidence="2">2.7.1.69</ecNumber>
    </submittedName>
</protein>
<evidence type="ECO:0000313" key="5">
    <source>
        <dbReference type="Proteomes" id="UP000323594"/>
    </source>
</evidence>
<dbReference type="EMBL" id="CP042817">
    <property type="protein sequence ID" value="QEJ97668.1"/>
    <property type="molecule type" value="Genomic_DNA"/>
</dbReference>
<dbReference type="InterPro" id="IPR002178">
    <property type="entry name" value="PTS_EIIA_type-2_dom"/>
</dbReference>
<gene>
    <name evidence="2" type="primary">fruA</name>
    <name evidence="3" type="ORF">FUT82_06455</name>
    <name evidence="2" type="ORF">TPHV1_110024</name>
</gene>
<reference evidence="3 5" key="3">
    <citation type="submission" date="2019-08" db="EMBL/GenBank/DDBJ databases">
        <authorList>
            <person name="Kuhnert P."/>
        </authorList>
    </citation>
    <scope>NUCLEOTIDE SEQUENCE [LARGE SCALE GENOMIC DNA]</scope>
    <source>
        <strain evidence="3 5">B36.5</strain>
    </source>
</reference>